<evidence type="ECO:0000256" key="1">
    <source>
        <dbReference type="SAM" id="Phobius"/>
    </source>
</evidence>
<name>A0A402AG53_9CHLR</name>
<organism evidence="2 3">
    <name type="scientific">Dictyobacter kobayashii</name>
    <dbReference type="NCBI Taxonomy" id="2014872"/>
    <lineage>
        <taxon>Bacteria</taxon>
        <taxon>Bacillati</taxon>
        <taxon>Chloroflexota</taxon>
        <taxon>Ktedonobacteria</taxon>
        <taxon>Ktedonobacterales</taxon>
        <taxon>Dictyobacteraceae</taxon>
        <taxon>Dictyobacter</taxon>
    </lineage>
</organism>
<feature type="transmembrane region" description="Helical" evidence="1">
    <location>
        <begin position="58"/>
        <end position="79"/>
    </location>
</feature>
<accession>A0A402AG53</accession>
<protein>
    <recommendedName>
        <fullName evidence="4">DUF3054 domain-containing protein</fullName>
    </recommendedName>
</protein>
<sequence length="166" mass="18783">MAVKDKNTVTTSAIEGSKPRNQKEARRLWTLIIGDVLVFLIFSVIGRQSHGEDSGLSAAFKVVWTALPFAISWFLIAPFMGAFRRELMTEPRQIARKTGFAWLAAWPLGVILHFVFEQHLPDLVSVITFGLVTLITNTVFLFVWRIPFAMTNHTKDTQAQVAPRKR</sequence>
<evidence type="ECO:0000313" key="3">
    <source>
        <dbReference type="Proteomes" id="UP000287188"/>
    </source>
</evidence>
<dbReference type="Proteomes" id="UP000287188">
    <property type="component" value="Unassembled WGS sequence"/>
</dbReference>
<dbReference type="PANTHER" id="PTHR35283">
    <property type="entry name" value="T12C22.21 PROTEIN"/>
    <property type="match status" value="1"/>
</dbReference>
<keyword evidence="1" id="KW-1133">Transmembrane helix</keyword>
<evidence type="ECO:0000313" key="2">
    <source>
        <dbReference type="EMBL" id="GCE18072.1"/>
    </source>
</evidence>
<keyword evidence="1" id="KW-0812">Transmembrane</keyword>
<dbReference type="Pfam" id="PF11255">
    <property type="entry name" value="DUF3054"/>
    <property type="match status" value="1"/>
</dbReference>
<gene>
    <name evidence="2" type="ORF">KDK_18720</name>
</gene>
<reference evidence="3" key="1">
    <citation type="submission" date="2018-12" db="EMBL/GenBank/DDBJ databases">
        <title>Tengunoibacter tsumagoiensis gen. nov., sp. nov., Dictyobacter kobayashii sp. nov., D. alpinus sp. nov., and D. joshuensis sp. nov. and description of Dictyobacteraceae fam. nov. within the order Ktedonobacterales isolated from Tengu-no-mugimeshi.</title>
        <authorList>
            <person name="Wang C.M."/>
            <person name="Zheng Y."/>
            <person name="Sakai Y."/>
            <person name="Toyoda A."/>
            <person name="Minakuchi Y."/>
            <person name="Abe K."/>
            <person name="Yokota A."/>
            <person name="Yabe S."/>
        </authorList>
    </citation>
    <scope>NUCLEOTIDE SEQUENCE [LARGE SCALE GENOMIC DNA]</scope>
    <source>
        <strain evidence="3">Uno11</strain>
    </source>
</reference>
<feature type="transmembrane region" description="Helical" evidence="1">
    <location>
        <begin position="99"/>
        <end position="116"/>
    </location>
</feature>
<feature type="transmembrane region" description="Helical" evidence="1">
    <location>
        <begin position="122"/>
        <end position="144"/>
    </location>
</feature>
<dbReference type="AlphaFoldDB" id="A0A402AG53"/>
<proteinExistence type="predicted"/>
<dbReference type="PANTHER" id="PTHR35283:SF3">
    <property type="entry name" value="T12C22.21 PROTEIN"/>
    <property type="match status" value="1"/>
</dbReference>
<keyword evidence="1" id="KW-0472">Membrane</keyword>
<keyword evidence="3" id="KW-1185">Reference proteome</keyword>
<feature type="transmembrane region" description="Helical" evidence="1">
    <location>
        <begin position="28"/>
        <end position="46"/>
    </location>
</feature>
<dbReference type="InterPro" id="IPR021414">
    <property type="entry name" value="DUF3054"/>
</dbReference>
<dbReference type="EMBL" id="BIFS01000001">
    <property type="protein sequence ID" value="GCE18072.1"/>
    <property type="molecule type" value="Genomic_DNA"/>
</dbReference>
<dbReference type="RefSeq" id="WP_126549667.1">
    <property type="nucleotide sequence ID" value="NZ_BIFS01000001.1"/>
</dbReference>
<evidence type="ECO:0008006" key="4">
    <source>
        <dbReference type="Google" id="ProtNLM"/>
    </source>
</evidence>
<dbReference type="OrthoDB" id="160335at2"/>
<comment type="caution">
    <text evidence="2">The sequence shown here is derived from an EMBL/GenBank/DDBJ whole genome shotgun (WGS) entry which is preliminary data.</text>
</comment>